<dbReference type="InterPro" id="IPR040480">
    <property type="entry name" value="DnaT_DNA_bind"/>
</dbReference>
<dbReference type="Proteomes" id="UP000280507">
    <property type="component" value="Unassembled WGS sequence"/>
</dbReference>
<feature type="compositionally biased region" description="Polar residues" evidence="1">
    <location>
        <begin position="126"/>
        <end position="137"/>
    </location>
</feature>
<evidence type="ECO:0000259" key="2">
    <source>
        <dbReference type="Pfam" id="PF17948"/>
    </source>
</evidence>
<evidence type="ECO:0000313" key="3">
    <source>
        <dbReference type="EMBL" id="RNF52947.1"/>
    </source>
</evidence>
<dbReference type="EMBL" id="RIZG01000001">
    <property type="protein sequence ID" value="RNF52947.1"/>
    <property type="molecule type" value="Genomic_DNA"/>
</dbReference>
<feature type="region of interest" description="Disordered" evidence="1">
    <location>
        <begin position="90"/>
        <end position="109"/>
    </location>
</feature>
<sequence length="275" mass="31429">MLDNDYSLPISFSLAAQIGLEETVLLTFLKQQAYLANTQVLLVKMSQLGVQLPFWTMPMLMRLLTNLQISQLLNFQRQDDLVNIQLSSSPLATPEKSAPMSPPAAPVEDKSDALMSKMDRLHSAASRDNQAEFTPQSKGYPPKVAARQYATPSSPPVVNDRRGVTDFDLYLEQKERARQPDQWQPEEATLEQIVQAGIAREFALSLQTEFLLRIKEQRKNVRTWNSEFFKYVKRQWQYKQSDRSSYEGTTSSSKFSRTSKEQVSDALSNIHDTDW</sequence>
<dbReference type="OrthoDB" id="5718012at2"/>
<keyword evidence="4" id="KW-1185">Reference proteome</keyword>
<organism evidence="3 4">
    <name type="scientific">Marinomonas hwangdonensis</name>
    <dbReference type="NCBI Taxonomy" id="1053647"/>
    <lineage>
        <taxon>Bacteria</taxon>
        <taxon>Pseudomonadati</taxon>
        <taxon>Pseudomonadota</taxon>
        <taxon>Gammaproteobacteria</taxon>
        <taxon>Oceanospirillales</taxon>
        <taxon>Oceanospirillaceae</taxon>
        <taxon>Marinomonas</taxon>
    </lineage>
</organism>
<feature type="region of interest" description="Disordered" evidence="1">
    <location>
        <begin position="120"/>
        <end position="158"/>
    </location>
</feature>
<accession>A0A3M8QA69</accession>
<evidence type="ECO:0000256" key="1">
    <source>
        <dbReference type="SAM" id="MobiDB-lite"/>
    </source>
</evidence>
<feature type="region of interest" description="Disordered" evidence="1">
    <location>
        <begin position="242"/>
        <end position="275"/>
    </location>
</feature>
<comment type="caution">
    <text evidence="3">The sequence shown here is derived from an EMBL/GenBank/DDBJ whole genome shotgun (WGS) entry which is preliminary data.</text>
</comment>
<proteinExistence type="predicted"/>
<dbReference type="RefSeq" id="WP_123094288.1">
    <property type="nucleotide sequence ID" value="NZ_RIZG01000001.1"/>
</dbReference>
<protein>
    <recommendedName>
        <fullName evidence="2">DnaT DNA-binding domain-containing protein</fullName>
    </recommendedName>
</protein>
<name>A0A3M8QA69_9GAMM</name>
<dbReference type="Gene3D" id="1.10.8.1180">
    <property type="match status" value="1"/>
</dbReference>
<evidence type="ECO:0000313" key="4">
    <source>
        <dbReference type="Proteomes" id="UP000280507"/>
    </source>
</evidence>
<dbReference type="AlphaFoldDB" id="A0A3M8QA69"/>
<dbReference type="Pfam" id="PF17948">
    <property type="entry name" value="DnaT"/>
    <property type="match status" value="1"/>
</dbReference>
<feature type="domain" description="DnaT DNA-binding" evidence="2">
    <location>
        <begin position="181"/>
        <end position="241"/>
    </location>
</feature>
<reference evidence="3 4" key="1">
    <citation type="journal article" date="2012" name="Int. J. Syst. Evol. Microbiol.">
        <title>Marinomonas hwangdonensis sp. nov., isolated from seawater.</title>
        <authorList>
            <person name="Jung Y.T."/>
            <person name="Oh T.K."/>
            <person name="Yoon J.H."/>
        </authorList>
    </citation>
    <scope>NUCLEOTIDE SEQUENCE [LARGE SCALE GENOMIC DNA]</scope>
    <source>
        <strain evidence="3 4">HDW-15</strain>
    </source>
</reference>
<gene>
    <name evidence="3" type="ORF">EBI00_02255</name>
</gene>